<dbReference type="GO" id="GO:0016810">
    <property type="term" value="F:hydrolase activity, acting on carbon-nitrogen (but not peptide) bonds"/>
    <property type="evidence" value="ECO:0007669"/>
    <property type="project" value="InterPro"/>
</dbReference>
<dbReference type="EMBL" id="JACHIW010000001">
    <property type="protein sequence ID" value="MBB5157241.1"/>
    <property type="molecule type" value="Genomic_DNA"/>
</dbReference>
<evidence type="ECO:0000259" key="1">
    <source>
        <dbReference type="Pfam" id="PF01979"/>
    </source>
</evidence>
<dbReference type="PANTHER" id="PTHR43135">
    <property type="entry name" value="ALPHA-D-RIBOSE 1-METHYLPHOSPHONATE 5-TRIPHOSPHATE DIPHOSPHATASE"/>
    <property type="match status" value="1"/>
</dbReference>
<comment type="caution">
    <text evidence="2">The sequence shown here is derived from an EMBL/GenBank/DDBJ whole genome shotgun (WGS) entry which is preliminary data.</text>
</comment>
<dbReference type="Proteomes" id="UP000584374">
    <property type="component" value="Unassembled WGS sequence"/>
</dbReference>
<dbReference type="InterPro" id="IPR011059">
    <property type="entry name" value="Metal-dep_hydrolase_composite"/>
</dbReference>
<accession>A0A840QBQ9</accession>
<reference evidence="2 3" key="1">
    <citation type="submission" date="2020-08" db="EMBL/GenBank/DDBJ databases">
        <title>Sequencing the genomes of 1000 actinobacteria strains.</title>
        <authorList>
            <person name="Klenk H.-P."/>
        </authorList>
    </citation>
    <scope>NUCLEOTIDE SEQUENCE [LARGE SCALE GENOMIC DNA]</scope>
    <source>
        <strain evidence="2 3">DSM 45584</strain>
    </source>
</reference>
<dbReference type="SUPFAM" id="SSF51556">
    <property type="entry name" value="Metallo-dependent hydrolases"/>
    <property type="match status" value="1"/>
</dbReference>
<organism evidence="2 3">
    <name type="scientific">Saccharopolyspora phatthalungensis</name>
    <dbReference type="NCBI Taxonomy" id="664693"/>
    <lineage>
        <taxon>Bacteria</taxon>
        <taxon>Bacillati</taxon>
        <taxon>Actinomycetota</taxon>
        <taxon>Actinomycetes</taxon>
        <taxon>Pseudonocardiales</taxon>
        <taxon>Pseudonocardiaceae</taxon>
        <taxon>Saccharopolyspora</taxon>
    </lineage>
</organism>
<dbReference type="Gene3D" id="2.30.40.10">
    <property type="entry name" value="Urease, subunit C, domain 1"/>
    <property type="match status" value="1"/>
</dbReference>
<dbReference type="AlphaFoldDB" id="A0A840QBQ9"/>
<sequence>MLRRAVRAGVRIAFGTDAGIVPHGTNPRELALMQRAWMTPQQVLVAATSSAAELLGLADRGRIAPGRLADLIAVAGDPFDLSTHHDRLRLVLKGGRIARRFHTSIEPVPLAGAD</sequence>
<evidence type="ECO:0000313" key="3">
    <source>
        <dbReference type="Proteomes" id="UP000584374"/>
    </source>
</evidence>
<protein>
    <submittedName>
        <fullName evidence="2">Imidazolonepropionase-like amidohydrolase</fullName>
    </submittedName>
</protein>
<evidence type="ECO:0000313" key="2">
    <source>
        <dbReference type="EMBL" id="MBB5157241.1"/>
    </source>
</evidence>
<keyword evidence="3" id="KW-1185">Reference proteome</keyword>
<proteinExistence type="predicted"/>
<dbReference type="Gene3D" id="3.20.20.140">
    <property type="entry name" value="Metal-dependent hydrolases"/>
    <property type="match status" value="1"/>
</dbReference>
<dbReference type="InterPro" id="IPR051781">
    <property type="entry name" value="Metallo-dep_Hydrolase"/>
</dbReference>
<feature type="domain" description="Amidohydrolase-related" evidence="1">
    <location>
        <begin position="2"/>
        <end position="79"/>
    </location>
</feature>
<dbReference type="Pfam" id="PF01979">
    <property type="entry name" value="Amidohydro_1"/>
    <property type="match status" value="1"/>
</dbReference>
<name>A0A840QBQ9_9PSEU</name>
<keyword evidence="2" id="KW-0378">Hydrolase</keyword>
<gene>
    <name evidence="2" type="ORF">BJ970_004775</name>
</gene>
<dbReference type="PANTHER" id="PTHR43135:SF3">
    <property type="entry name" value="ALPHA-D-RIBOSE 1-METHYLPHOSPHONATE 5-TRIPHOSPHATE DIPHOSPHATASE"/>
    <property type="match status" value="1"/>
</dbReference>
<dbReference type="InterPro" id="IPR032466">
    <property type="entry name" value="Metal_Hydrolase"/>
</dbReference>
<dbReference type="InterPro" id="IPR006680">
    <property type="entry name" value="Amidohydro-rel"/>
</dbReference>